<dbReference type="Gene3D" id="3.20.170.20">
    <property type="entry name" value="Protein of unknown function DUF952"/>
    <property type="match status" value="1"/>
</dbReference>
<dbReference type="SUPFAM" id="SSF56399">
    <property type="entry name" value="ADP-ribosylation"/>
    <property type="match status" value="1"/>
</dbReference>
<dbReference type="RefSeq" id="WP_014746844.1">
    <property type="nucleotide sequence ID" value="NC_017956.1"/>
</dbReference>
<gene>
    <name evidence="1" type="ordered locus">TMO_3329</name>
</gene>
<evidence type="ECO:0000313" key="1">
    <source>
        <dbReference type="EMBL" id="AFK55167.1"/>
    </source>
</evidence>
<organism evidence="1 2">
    <name type="scientific">Tistrella mobilis (strain KA081020-065)</name>
    <dbReference type="NCBI Taxonomy" id="1110502"/>
    <lineage>
        <taxon>Bacteria</taxon>
        <taxon>Pseudomonadati</taxon>
        <taxon>Pseudomonadota</taxon>
        <taxon>Alphaproteobacteria</taxon>
        <taxon>Geminicoccales</taxon>
        <taxon>Geminicoccaceae</taxon>
        <taxon>Tistrella</taxon>
    </lineage>
</organism>
<protein>
    <recommendedName>
        <fullName evidence="3">DUF952 domain-containing protein</fullName>
    </recommendedName>
</protein>
<evidence type="ECO:0000313" key="2">
    <source>
        <dbReference type="Proteomes" id="UP000005258"/>
    </source>
</evidence>
<evidence type="ECO:0008006" key="3">
    <source>
        <dbReference type="Google" id="ProtNLM"/>
    </source>
</evidence>
<dbReference type="KEGG" id="tmo:TMO_3329"/>
<accession>I3TQX9</accession>
<sequence length="133" mass="14201">MSDITDRPAQAGEDKGWIFHFAEAARWAAANPGAYRGGRLCETDGFIHCSTAGQLAETARLHLKGRDDLLLLTIDVRRLGALLRWEPSRGGQLFPHIYGPLPSVAVVRTDPLPLGPDGLHIFPAHAGADGAGA</sequence>
<keyword evidence="2" id="KW-1185">Reference proteome</keyword>
<dbReference type="AlphaFoldDB" id="I3TQX9"/>
<dbReference type="PANTHER" id="PTHR34129:SF1">
    <property type="entry name" value="DUF952 DOMAIN-CONTAINING PROTEIN"/>
    <property type="match status" value="1"/>
</dbReference>
<dbReference type="HOGENOM" id="CLU_129452_0_0_5"/>
<dbReference type="STRING" id="1110502.TMO_3329"/>
<name>I3TQX9_TISMK</name>
<dbReference type="PANTHER" id="PTHR34129">
    <property type="entry name" value="BLR1139 PROTEIN"/>
    <property type="match status" value="1"/>
</dbReference>
<proteinExistence type="predicted"/>
<reference evidence="1 2" key="1">
    <citation type="journal article" date="2012" name="J. Am. Chem. Soc.">
        <title>Bacterial biosynthesis and maturation of the didemnin anti-cancer agents.</title>
        <authorList>
            <person name="Xu Y."/>
            <person name="Kersten R.D."/>
            <person name="Nam S.J."/>
            <person name="Lu L."/>
            <person name="Al-Suwailem A.M."/>
            <person name="Zheng H."/>
            <person name="Fenical W."/>
            <person name="Dorrestein P.C."/>
            <person name="Moore B.S."/>
            <person name="Qian P.Y."/>
        </authorList>
    </citation>
    <scope>NUCLEOTIDE SEQUENCE [LARGE SCALE GENOMIC DNA]</scope>
    <source>
        <strain evidence="1 2">KA081020-065</strain>
    </source>
</reference>
<dbReference type="Pfam" id="PF06108">
    <property type="entry name" value="DUF952"/>
    <property type="match status" value="1"/>
</dbReference>
<dbReference type="Proteomes" id="UP000005258">
    <property type="component" value="Chromosome"/>
</dbReference>
<dbReference type="EMBL" id="CP003236">
    <property type="protein sequence ID" value="AFK55167.1"/>
    <property type="molecule type" value="Genomic_DNA"/>
</dbReference>
<dbReference type="PATRIC" id="fig|1110502.3.peg.3412"/>
<dbReference type="InterPro" id="IPR009297">
    <property type="entry name" value="DUF952"/>
</dbReference>
<dbReference type="eggNOG" id="COG3502">
    <property type="taxonomic scope" value="Bacteria"/>
</dbReference>